<accession>A0ABU4B1N3</accession>
<evidence type="ECO:0000256" key="4">
    <source>
        <dbReference type="ARBA" id="ARBA00022801"/>
    </source>
</evidence>
<organism evidence="7 8">
    <name type="scientific">Rhodococcus cercidiphylli</name>
    <dbReference type="NCBI Taxonomy" id="489916"/>
    <lineage>
        <taxon>Bacteria</taxon>
        <taxon>Bacillati</taxon>
        <taxon>Actinomycetota</taxon>
        <taxon>Actinomycetes</taxon>
        <taxon>Mycobacteriales</taxon>
        <taxon>Nocardiaceae</taxon>
        <taxon>Rhodococcus</taxon>
    </lineage>
</organism>
<keyword evidence="5" id="KW-0460">Magnesium</keyword>
<keyword evidence="8" id="KW-1185">Reference proteome</keyword>
<dbReference type="EMBL" id="JAWLKE010000006">
    <property type="protein sequence ID" value="MDV6232417.1"/>
    <property type="molecule type" value="Genomic_DNA"/>
</dbReference>
<sequence length="143" mass="15067">MSRGAVLVDTDVFSILYIDPVKAANRGLPVEQLRAQLAGLQVVIAFQTRAEVLAGAMVGNWGERKLTHTRAKLDSAPTISIDTGVVDAYASLTAACRHVGHALHDKIHTGDRWIAACAISKEVPLLSLDGIYAGAPDLALLGG</sequence>
<dbReference type="Pfam" id="PF01850">
    <property type="entry name" value="PIN"/>
    <property type="match status" value="1"/>
</dbReference>
<comment type="caution">
    <text evidence="7">The sequence shown here is derived from an EMBL/GenBank/DDBJ whole genome shotgun (WGS) entry which is preliminary data.</text>
</comment>
<evidence type="ECO:0000313" key="8">
    <source>
        <dbReference type="Proteomes" id="UP001185899"/>
    </source>
</evidence>
<proteinExistence type="predicted"/>
<evidence type="ECO:0000256" key="1">
    <source>
        <dbReference type="ARBA" id="ARBA00022649"/>
    </source>
</evidence>
<dbReference type="InterPro" id="IPR029060">
    <property type="entry name" value="PIN-like_dom_sf"/>
</dbReference>
<dbReference type="Proteomes" id="UP001185899">
    <property type="component" value="Unassembled WGS sequence"/>
</dbReference>
<dbReference type="InterPro" id="IPR002716">
    <property type="entry name" value="PIN_dom"/>
</dbReference>
<keyword evidence="3" id="KW-0479">Metal-binding</keyword>
<keyword evidence="1" id="KW-1277">Toxin-antitoxin system</keyword>
<protein>
    <submittedName>
        <fullName evidence="7">PIN domain nuclease</fullName>
    </submittedName>
</protein>
<feature type="domain" description="PIN" evidence="6">
    <location>
        <begin position="7"/>
        <end position="130"/>
    </location>
</feature>
<reference evidence="7 8" key="1">
    <citation type="submission" date="2023-10" db="EMBL/GenBank/DDBJ databases">
        <title>Development of a sustainable strategy for remediation of hydrocarbon-contaminated territories based on the waste exchange concept.</title>
        <authorList>
            <person name="Krivoruchko A."/>
        </authorList>
    </citation>
    <scope>NUCLEOTIDE SEQUENCE [LARGE SCALE GENOMIC DNA]</scope>
    <source>
        <strain evidence="7 8">IEGM 1322</strain>
    </source>
</reference>
<evidence type="ECO:0000259" key="6">
    <source>
        <dbReference type="Pfam" id="PF01850"/>
    </source>
</evidence>
<evidence type="ECO:0000256" key="3">
    <source>
        <dbReference type="ARBA" id="ARBA00022723"/>
    </source>
</evidence>
<evidence type="ECO:0000256" key="5">
    <source>
        <dbReference type="ARBA" id="ARBA00022842"/>
    </source>
</evidence>
<name>A0ABU4B1N3_9NOCA</name>
<keyword evidence="4" id="KW-0378">Hydrolase</keyword>
<keyword evidence="2" id="KW-0540">Nuclease</keyword>
<dbReference type="SUPFAM" id="SSF88723">
    <property type="entry name" value="PIN domain-like"/>
    <property type="match status" value="1"/>
</dbReference>
<dbReference type="Gene3D" id="3.40.50.1010">
    <property type="entry name" value="5'-nuclease"/>
    <property type="match status" value="1"/>
</dbReference>
<evidence type="ECO:0000313" key="7">
    <source>
        <dbReference type="EMBL" id="MDV6232417.1"/>
    </source>
</evidence>
<evidence type="ECO:0000256" key="2">
    <source>
        <dbReference type="ARBA" id="ARBA00022722"/>
    </source>
</evidence>
<gene>
    <name evidence="7" type="ORF">R3P95_17835</name>
</gene>
<dbReference type="RefSeq" id="WP_317549031.1">
    <property type="nucleotide sequence ID" value="NZ_JAWLKE010000006.1"/>
</dbReference>